<dbReference type="EMBL" id="CAJJDP010000003">
    <property type="protein sequence ID" value="CAD8132741.1"/>
    <property type="molecule type" value="Genomic_DNA"/>
</dbReference>
<evidence type="ECO:0000313" key="3">
    <source>
        <dbReference type="EMBL" id="CAD8132741.1"/>
    </source>
</evidence>
<dbReference type="AlphaFoldDB" id="A0A8S1RUQ8"/>
<dbReference type="Proteomes" id="UP000683925">
    <property type="component" value="Unassembled WGS sequence"/>
</dbReference>
<feature type="compositionally biased region" description="Basic and acidic residues" evidence="1">
    <location>
        <begin position="140"/>
        <end position="158"/>
    </location>
</feature>
<keyword evidence="2" id="KW-0732">Signal</keyword>
<comment type="caution">
    <text evidence="3">The sequence shown here is derived from an EMBL/GenBank/DDBJ whole genome shotgun (WGS) entry which is preliminary data.</text>
</comment>
<feature type="signal peptide" evidence="2">
    <location>
        <begin position="1"/>
        <end position="20"/>
    </location>
</feature>
<feature type="compositionally biased region" description="Basic and acidic residues" evidence="1">
    <location>
        <begin position="170"/>
        <end position="230"/>
    </location>
</feature>
<proteinExistence type="predicted"/>
<dbReference type="OrthoDB" id="311269at2759"/>
<name>A0A8S1RUQ8_PAROT</name>
<reference evidence="3" key="1">
    <citation type="submission" date="2021-01" db="EMBL/GenBank/DDBJ databases">
        <authorList>
            <consortium name="Genoscope - CEA"/>
            <person name="William W."/>
        </authorList>
    </citation>
    <scope>NUCLEOTIDE SEQUENCE</scope>
</reference>
<feature type="compositionally biased region" description="Low complexity" evidence="1">
    <location>
        <begin position="121"/>
        <end position="130"/>
    </location>
</feature>
<feature type="region of interest" description="Disordered" evidence="1">
    <location>
        <begin position="117"/>
        <end position="233"/>
    </location>
</feature>
<evidence type="ECO:0000313" key="4">
    <source>
        <dbReference type="Proteomes" id="UP000683925"/>
    </source>
</evidence>
<evidence type="ECO:0000256" key="1">
    <source>
        <dbReference type="SAM" id="MobiDB-lite"/>
    </source>
</evidence>
<protein>
    <submittedName>
        <fullName evidence="3">Uncharacterized protein</fullName>
    </submittedName>
</protein>
<gene>
    <name evidence="3" type="ORF">POCTA_138.1.T0040103</name>
</gene>
<evidence type="ECO:0000256" key="2">
    <source>
        <dbReference type="SAM" id="SignalP"/>
    </source>
</evidence>
<sequence>MKNILLTALLVAIVAASLRGSDRKEHGHHRDQYSERQGTYSNLGEEEYVVYESADGYYTLYNSEDKYTLYESDDSDDKYTLYDSDQYYPLYNSDQYYTLYDSEDSYSSSDIYEEYIEYDSESSSSSSDSSSDSESESQEYEDRRNYHTEKGHKFERRGPRGGPRRGPRGGPREEQRQGREGPREVQREGPREAQREGPREGPRGGRFHIRDQKNNDKDHPRPHRPQDEFPRQVFQNLRKTGKVILDEWNITEDPSLKNEIRAVLIGNLENLLPVAEVLIPTEVASGPAEPINVVQREHHPHPHPPPPPPPQPEDEFARQVFETLHQIGFEILEQWRIEQDVEVKNQIRANLIQQLSDLIPAQSLEVSTTILDNPLQLEIEQVHPTPRLADENGN</sequence>
<dbReference type="OMA" id="VILDEWN"/>
<organism evidence="3 4">
    <name type="scientific">Paramecium octaurelia</name>
    <dbReference type="NCBI Taxonomy" id="43137"/>
    <lineage>
        <taxon>Eukaryota</taxon>
        <taxon>Sar</taxon>
        <taxon>Alveolata</taxon>
        <taxon>Ciliophora</taxon>
        <taxon>Intramacronucleata</taxon>
        <taxon>Oligohymenophorea</taxon>
        <taxon>Peniculida</taxon>
        <taxon>Parameciidae</taxon>
        <taxon>Paramecium</taxon>
    </lineage>
</organism>
<feature type="chain" id="PRO_5035768140" evidence="2">
    <location>
        <begin position="21"/>
        <end position="394"/>
    </location>
</feature>
<keyword evidence="4" id="KW-1185">Reference proteome</keyword>
<accession>A0A8S1RUQ8</accession>